<dbReference type="RefSeq" id="WP_153824867.1">
    <property type="nucleotide sequence ID" value="NZ_WJIE01000025.1"/>
</dbReference>
<sequence length="495" mass="55749">MQAEARLLHETTSLCKVCKAALPARVVATPSGEAWMQKRCPTHGAQEVRLSTSATWYERTRAIVPREARPAKVRRPIEHGCPFDCGPCESHTQKVRLPVVTITSACDLDCPICYVHNKNEDAFHMSREEFSRVLDHLVEDHGGDLDIVNLTGGEPLLHPHLLDLVSMARARGIHRVSVCSNGVRLARDEDLVKRLADHGARIALSFDTFDKHTDRALQGATLVDLKVKVLELLDKHQVDTTLIPVMTRGYNDKEVGRIIRMGLELSCVRHLEIHTITYTGQGGASFDRDGRISMLEVLEAIEETTGGMLRVSDFVPSPSAHPLCYQIAYLLLDDEGGPALPFLRFLDHETMYDCLADHLYLEPGTRLERALQDAIDMLWARGEPGDERGLALLDKLVRKLFPKDKRLSPAEALRISERAAKAVYVHSHMDEETFDVERTYQCCDSNCYADGSTIPVCNYNILYREKEPRFMQEPRAWGERAGRRSLPLLQRGRVT</sequence>
<keyword evidence="3" id="KW-0479">Metal-binding</keyword>
<organism evidence="7 8">
    <name type="scientific">Polyangium spumosum</name>
    <dbReference type="NCBI Taxonomy" id="889282"/>
    <lineage>
        <taxon>Bacteria</taxon>
        <taxon>Pseudomonadati</taxon>
        <taxon>Myxococcota</taxon>
        <taxon>Polyangia</taxon>
        <taxon>Polyangiales</taxon>
        <taxon>Polyangiaceae</taxon>
        <taxon>Polyangium</taxon>
    </lineage>
</organism>
<comment type="cofactor">
    <cofactor evidence="1">
        <name>[4Fe-4S] cluster</name>
        <dbReference type="ChEBI" id="CHEBI:49883"/>
    </cofactor>
</comment>
<dbReference type="InterPro" id="IPR034474">
    <property type="entry name" value="Methyltransferase_Class_D"/>
</dbReference>
<evidence type="ECO:0000313" key="7">
    <source>
        <dbReference type="EMBL" id="MRG98094.1"/>
    </source>
</evidence>
<dbReference type="InterPro" id="IPR013785">
    <property type="entry name" value="Aldolase_TIM"/>
</dbReference>
<dbReference type="SUPFAM" id="SSF102114">
    <property type="entry name" value="Radical SAM enzymes"/>
    <property type="match status" value="1"/>
</dbReference>
<dbReference type="SFLD" id="SFLDS00029">
    <property type="entry name" value="Radical_SAM"/>
    <property type="match status" value="1"/>
</dbReference>
<evidence type="ECO:0000259" key="6">
    <source>
        <dbReference type="PROSITE" id="PS51918"/>
    </source>
</evidence>
<dbReference type="InterPro" id="IPR007197">
    <property type="entry name" value="rSAM"/>
</dbReference>
<keyword evidence="5" id="KW-0411">Iron-sulfur</keyword>
<accession>A0A6N7Q727</accession>
<dbReference type="Proteomes" id="UP000440224">
    <property type="component" value="Unassembled WGS sequence"/>
</dbReference>
<dbReference type="AlphaFoldDB" id="A0A6N7Q727"/>
<dbReference type="OrthoDB" id="9782387at2"/>
<proteinExistence type="predicted"/>
<dbReference type="PANTHER" id="PTHR43306">
    <property type="entry name" value="7,8-DIHYDRO-6-HYDROXYMETHYLPTERIN DIMETHYLTRANSFERASE"/>
    <property type="match status" value="1"/>
</dbReference>
<dbReference type="GO" id="GO:0003824">
    <property type="term" value="F:catalytic activity"/>
    <property type="evidence" value="ECO:0007669"/>
    <property type="project" value="InterPro"/>
</dbReference>
<evidence type="ECO:0000256" key="1">
    <source>
        <dbReference type="ARBA" id="ARBA00001966"/>
    </source>
</evidence>
<dbReference type="InterPro" id="IPR056488">
    <property type="entry name" value="Zn_ribbon_HMPTM"/>
</dbReference>
<evidence type="ECO:0000313" key="8">
    <source>
        <dbReference type="Proteomes" id="UP000440224"/>
    </source>
</evidence>
<dbReference type="GO" id="GO:0051536">
    <property type="term" value="F:iron-sulfur cluster binding"/>
    <property type="evidence" value="ECO:0007669"/>
    <property type="project" value="UniProtKB-KW"/>
</dbReference>
<keyword evidence="4" id="KW-0408">Iron</keyword>
<dbReference type="Gene3D" id="3.20.20.70">
    <property type="entry name" value="Aldolase class I"/>
    <property type="match status" value="1"/>
</dbReference>
<dbReference type="InterPro" id="IPR058240">
    <property type="entry name" value="rSAM_sf"/>
</dbReference>
<dbReference type="Pfam" id="PF04055">
    <property type="entry name" value="Radical_SAM"/>
    <property type="match status" value="1"/>
</dbReference>
<dbReference type="SFLD" id="SFLDG01067">
    <property type="entry name" value="SPASM/twitch_domain_containing"/>
    <property type="match status" value="1"/>
</dbReference>
<evidence type="ECO:0000256" key="3">
    <source>
        <dbReference type="ARBA" id="ARBA00022723"/>
    </source>
</evidence>
<evidence type="ECO:0000256" key="5">
    <source>
        <dbReference type="ARBA" id="ARBA00023014"/>
    </source>
</evidence>
<protein>
    <submittedName>
        <fullName evidence="7">Radical SAM protein</fullName>
    </submittedName>
</protein>
<keyword evidence="8" id="KW-1185">Reference proteome</keyword>
<dbReference type="GO" id="GO:0046872">
    <property type="term" value="F:metal ion binding"/>
    <property type="evidence" value="ECO:0007669"/>
    <property type="project" value="UniProtKB-KW"/>
</dbReference>
<dbReference type="PANTHER" id="PTHR43306:SF1">
    <property type="entry name" value="7,8-DIHYDRO-6-HYDROXYMETHYLPTERIN DIMETHYLTRANSFERASE"/>
    <property type="match status" value="1"/>
</dbReference>
<dbReference type="EMBL" id="WJIE01000025">
    <property type="protein sequence ID" value="MRG98094.1"/>
    <property type="molecule type" value="Genomic_DNA"/>
</dbReference>
<keyword evidence="2" id="KW-0949">S-adenosyl-L-methionine</keyword>
<evidence type="ECO:0000256" key="4">
    <source>
        <dbReference type="ARBA" id="ARBA00023004"/>
    </source>
</evidence>
<feature type="domain" description="Radical SAM core" evidence="6">
    <location>
        <begin position="91"/>
        <end position="308"/>
    </location>
</feature>
<gene>
    <name evidence="7" type="ORF">GF068_40225</name>
</gene>
<comment type="caution">
    <text evidence="7">The sequence shown here is derived from an EMBL/GenBank/DDBJ whole genome shotgun (WGS) entry which is preliminary data.</text>
</comment>
<dbReference type="Pfam" id="PF23545">
    <property type="entry name" value="Zn_ribbon_HMPTM"/>
    <property type="match status" value="1"/>
</dbReference>
<name>A0A6N7Q727_9BACT</name>
<reference evidence="7 8" key="1">
    <citation type="submission" date="2019-10" db="EMBL/GenBank/DDBJ databases">
        <title>A soil myxobacterium in the family Polyangiaceae.</title>
        <authorList>
            <person name="Li Y."/>
            <person name="Wang J."/>
        </authorList>
    </citation>
    <scope>NUCLEOTIDE SEQUENCE [LARGE SCALE GENOMIC DNA]</scope>
    <source>
        <strain evidence="7 8">DSM 14734</strain>
    </source>
</reference>
<dbReference type="PROSITE" id="PS51918">
    <property type="entry name" value="RADICAL_SAM"/>
    <property type="match status" value="1"/>
</dbReference>
<evidence type="ECO:0000256" key="2">
    <source>
        <dbReference type="ARBA" id="ARBA00022691"/>
    </source>
</evidence>
<dbReference type="CDD" id="cd01335">
    <property type="entry name" value="Radical_SAM"/>
    <property type="match status" value="1"/>
</dbReference>